<protein>
    <submittedName>
        <fullName evidence="1">Uncharacterized protein</fullName>
    </submittedName>
</protein>
<dbReference type="Proteomes" id="UP000525987">
    <property type="component" value="Unassembled WGS sequence"/>
</dbReference>
<reference evidence="1 2" key="1">
    <citation type="submission" date="2020-08" db="EMBL/GenBank/DDBJ databases">
        <title>Genomic Encyclopedia of Type Strains, Phase III (KMG-III): the genomes of soil and plant-associated and newly described type strains.</title>
        <authorList>
            <person name="Whitman W."/>
        </authorList>
    </citation>
    <scope>NUCLEOTIDE SEQUENCE [LARGE SCALE GENOMIC DNA]</scope>
    <source>
        <strain evidence="1 2">CECT 5995</strain>
    </source>
</reference>
<dbReference type="RefSeq" id="WP_183389010.1">
    <property type="nucleotide sequence ID" value="NZ_JACHXM010000024.1"/>
</dbReference>
<evidence type="ECO:0000313" key="2">
    <source>
        <dbReference type="Proteomes" id="UP000525987"/>
    </source>
</evidence>
<dbReference type="AlphaFoldDB" id="A0A7W5C0P0"/>
<comment type="caution">
    <text evidence="1">The sequence shown here is derived from an EMBL/GenBank/DDBJ whole genome shotgun (WGS) entry which is preliminary data.</text>
</comment>
<organism evidence="1 2">
    <name type="scientific">Halomonas organivorans</name>
    <dbReference type="NCBI Taxonomy" id="257772"/>
    <lineage>
        <taxon>Bacteria</taxon>
        <taxon>Pseudomonadati</taxon>
        <taxon>Pseudomonadota</taxon>
        <taxon>Gammaproteobacteria</taxon>
        <taxon>Oceanospirillales</taxon>
        <taxon>Halomonadaceae</taxon>
        <taxon>Halomonas</taxon>
    </lineage>
</organism>
<dbReference type="EMBL" id="JACHXM010000024">
    <property type="protein sequence ID" value="MBB3142647.1"/>
    <property type="molecule type" value="Genomic_DNA"/>
</dbReference>
<name>A0A7W5C0P0_9GAMM</name>
<proteinExistence type="predicted"/>
<evidence type="ECO:0000313" key="1">
    <source>
        <dbReference type="EMBL" id="MBB3142647.1"/>
    </source>
</evidence>
<keyword evidence="2" id="KW-1185">Reference proteome</keyword>
<gene>
    <name evidence="1" type="ORF">FHR96_003547</name>
</gene>
<sequence>MCHVQVERLPLHQLNQRGAAAPDVVFVVPRGESLRGVGLDPRRGIFLMLQSGARLYPLHDVSRGDDILRMRILAVDVDDAGDPRVLDFVTDSLGFALGAAV</sequence>
<accession>A0A7W5C0P0</accession>